<feature type="domain" description="Methyltransferase" evidence="1">
    <location>
        <begin position="46"/>
        <end position="138"/>
    </location>
</feature>
<reference evidence="2" key="2">
    <citation type="submission" date="2020-09" db="EMBL/GenBank/DDBJ databases">
        <authorList>
            <person name="Sun Q."/>
            <person name="Ohkuma M."/>
        </authorList>
    </citation>
    <scope>NUCLEOTIDE SEQUENCE</scope>
    <source>
        <strain evidence="2">JCM 18487</strain>
    </source>
</reference>
<dbReference type="CDD" id="cd02440">
    <property type="entry name" value="AdoMet_MTases"/>
    <property type="match status" value="1"/>
</dbReference>
<gene>
    <name evidence="2" type="ORF">GCM10010885_16150</name>
</gene>
<evidence type="ECO:0000259" key="1">
    <source>
        <dbReference type="Pfam" id="PF13649"/>
    </source>
</evidence>
<evidence type="ECO:0000313" key="2">
    <source>
        <dbReference type="EMBL" id="GGJ07792.1"/>
    </source>
</evidence>
<protein>
    <recommendedName>
        <fullName evidence="1">Methyltransferase domain-containing protein</fullName>
    </recommendedName>
</protein>
<keyword evidence="3" id="KW-1185">Reference proteome</keyword>
<sequence length="229" mass="25525">MGKARGWAISIKQLVDFFDMVGQTDWNRLIQRTLIHWIGIHDRQRILEAGCGVGRFTLLLAQRAHHVDGVDVHPLMIERARRIARDFGIRNVTYTAADMAALPFADASFDVVTSMNLLFANVSPVQVLRELARVAKPGAQIVLLCPTREMNPWSAHIYCEKRQLHDFERDSLISWATAASRQQTHHGDMDRIVRAAGLTVAERAVVLDGLAQIMKVDPPGESKDGAAKA</sequence>
<dbReference type="EMBL" id="BMOY01000023">
    <property type="protein sequence ID" value="GGJ07792.1"/>
    <property type="molecule type" value="Genomic_DNA"/>
</dbReference>
<dbReference type="InterPro" id="IPR050508">
    <property type="entry name" value="Methyltransf_Superfamily"/>
</dbReference>
<dbReference type="Gene3D" id="3.40.50.150">
    <property type="entry name" value="Vaccinia Virus protein VP39"/>
    <property type="match status" value="1"/>
</dbReference>
<organism evidence="2 3">
    <name type="scientific">Alicyclobacillus cellulosilyticus</name>
    <dbReference type="NCBI Taxonomy" id="1003997"/>
    <lineage>
        <taxon>Bacteria</taxon>
        <taxon>Bacillati</taxon>
        <taxon>Bacillota</taxon>
        <taxon>Bacilli</taxon>
        <taxon>Bacillales</taxon>
        <taxon>Alicyclobacillaceae</taxon>
        <taxon>Alicyclobacillus</taxon>
    </lineage>
</organism>
<name>A0A917KC68_9BACL</name>
<dbReference type="Proteomes" id="UP000637695">
    <property type="component" value="Unassembled WGS sequence"/>
</dbReference>
<dbReference type="GO" id="GO:0008168">
    <property type="term" value="F:methyltransferase activity"/>
    <property type="evidence" value="ECO:0007669"/>
    <property type="project" value="TreeGrafter"/>
</dbReference>
<dbReference type="Pfam" id="PF13649">
    <property type="entry name" value="Methyltransf_25"/>
    <property type="match status" value="1"/>
</dbReference>
<comment type="caution">
    <text evidence="2">The sequence shown here is derived from an EMBL/GenBank/DDBJ whole genome shotgun (WGS) entry which is preliminary data.</text>
</comment>
<dbReference type="PANTHER" id="PTHR42912">
    <property type="entry name" value="METHYLTRANSFERASE"/>
    <property type="match status" value="1"/>
</dbReference>
<dbReference type="AlphaFoldDB" id="A0A917KC68"/>
<accession>A0A917KC68</accession>
<dbReference type="SUPFAM" id="SSF53335">
    <property type="entry name" value="S-adenosyl-L-methionine-dependent methyltransferases"/>
    <property type="match status" value="1"/>
</dbReference>
<proteinExistence type="predicted"/>
<dbReference type="RefSeq" id="WP_188882320.1">
    <property type="nucleotide sequence ID" value="NZ_BMOY01000023.1"/>
</dbReference>
<reference evidence="2" key="1">
    <citation type="journal article" date="2014" name="Int. J. Syst. Evol. Microbiol.">
        <title>Complete genome sequence of Corynebacterium casei LMG S-19264T (=DSM 44701T), isolated from a smear-ripened cheese.</title>
        <authorList>
            <consortium name="US DOE Joint Genome Institute (JGI-PGF)"/>
            <person name="Walter F."/>
            <person name="Albersmeier A."/>
            <person name="Kalinowski J."/>
            <person name="Ruckert C."/>
        </authorList>
    </citation>
    <scope>NUCLEOTIDE SEQUENCE</scope>
    <source>
        <strain evidence="2">JCM 18487</strain>
    </source>
</reference>
<dbReference type="InterPro" id="IPR041698">
    <property type="entry name" value="Methyltransf_25"/>
</dbReference>
<dbReference type="PANTHER" id="PTHR42912:SF93">
    <property type="entry name" value="N6-ADENOSINE-METHYLTRANSFERASE TMT1A"/>
    <property type="match status" value="1"/>
</dbReference>
<dbReference type="InterPro" id="IPR029063">
    <property type="entry name" value="SAM-dependent_MTases_sf"/>
</dbReference>
<evidence type="ECO:0000313" key="3">
    <source>
        <dbReference type="Proteomes" id="UP000637695"/>
    </source>
</evidence>